<feature type="region of interest" description="Disordered" evidence="1">
    <location>
        <begin position="1"/>
        <end position="27"/>
    </location>
</feature>
<dbReference type="AlphaFoldDB" id="A0AAE1C2M6"/>
<dbReference type="Proteomes" id="UP001274830">
    <property type="component" value="Unassembled WGS sequence"/>
</dbReference>
<accession>A0AAE1C2M6</accession>
<keyword evidence="3" id="KW-1185">Reference proteome</keyword>
<proteinExistence type="predicted"/>
<feature type="compositionally biased region" description="Low complexity" evidence="1">
    <location>
        <begin position="1"/>
        <end position="14"/>
    </location>
</feature>
<protein>
    <submittedName>
        <fullName evidence="2">Uncharacterized protein</fullName>
    </submittedName>
</protein>
<evidence type="ECO:0000313" key="3">
    <source>
        <dbReference type="Proteomes" id="UP001274830"/>
    </source>
</evidence>
<evidence type="ECO:0000313" key="2">
    <source>
        <dbReference type="EMBL" id="KAK3675687.1"/>
    </source>
</evidence>
<gene>
    <name evidence="2" type="ORF">LTR78_004328</name>
</gene>
<name>A0AAE1C2M6_9PEZI</name>
<feature type="compositionally biased region" description="Polar residues" evidence="1">
    <location>
        <begin position="15"/>
        <end position="24"/>
    </location>
</feature>
<evidence type="ECO:0000256" key="1">
    <source>
        <dbReference type="SAM" id="MobiDB-lite"/>
    </source>
</evidence>
<comment type="caution">
    <text evidence="2">The sequence shown here is derived from an EMBL/GenBank/DDBJ whole genome shotgun (WGS) entry which is preliminary data.</text>
</comment>
<dbReference type="EMBL" id="JAUTXT010000013">
    <property type="protein sequence ID" value="KAK3675687.1"/>
    <property type="molecule type" value="Genomic_DNA"/>
</dbReference>
<reference evidence="2" key="1">
    <citation type="submission" date="2023-07" db="EMBL/GenBank/DDBJ databases">
        <title>Black Yeasts Isolated from many extreme environments.</title>
        <authorList>
            <person name="Coleine C."/>
            <person name="Stajich J.E."/>
            <person name="Selbmann L."/>
        </authorList>
    </citation>
    <scope>NUCLEOTIDE SEQUENCE</scope>
    <source>
        <strain evidence="2">CCFEE 5485</strain>
    </source>
</reference>
<sequence>MAPRRSPDSSSTDSQLSEPKTSLTTKDDSTFDFFRLPRELRDQIYFDSLAYKRKYPDQSGARVRGRRVADPNFLLISKQFKSEYLERAEQHTALIIVDRPEYHGDNITLPSEIAYARHLEVHIAIACDAPDHVGNQCRVTKEVRMHHRWLSNLCTKMRHLQSVQVDMVIDPHQYINECEAKLMEMQYKLSNVLELSSLRLFYCDYAGRDFGWNFGKSRKLAWEWDAEDRSLHRVASSSVKGEICEADGKGGEENDSA</sequence>
<organism evidence="2 3">
    <name type="scientific">Recurvomyces mirabilis</name>
    <dbReference type="NCBI Taxonomy" id="574656"/>
    <lineage>
        <taxon>Eukaryota</taxon>
        <taxon>Fungi</taxon>
        <taxon>Dikarya</taxon>
        <taxon>Ascomycota</taxon>
        <taxon>Pezizomycotina</taxon>
        <taxon>Dothideomycetes</taxon>
        <taxon>Dothideomycetidae</taxon>
        <taxon>Mycosphaerellales</taxon>
        <taxon>Teratosphaeriaceae</taxon>
        <taxon>Recurvomyces</taxon>
    </lineage>
</organism>